<evidence type="ECO:0000313" key="1">
    <source>
        <dbReference type="EMBL" id="VTR46653.1"/>
    </source>
</evidence>
<protein>
    <submittedName>
        <fullName evidence="1">Uncharacterized protein</fullName>
    </submittedName>
</protein>
<dbReference type="EMBL" id="LR590484">
    <property type="protein sequence ID" value="VTR46653.1"/>
    <property type="molecule type" value="Genomic_DNA"/>
</dbReference>
<sequence length="35" mass="4143">MQFYCTNFFIIFVSKYEMEGNNIFGLHHGTFSSTM</sequence>
<organism evidence="1 2">
    <name type="scientific">Sphingobacterium thalpophilum</name>
    <dbReference type="NCBI Taxonomy" id="259"/>
    <lineage>
        <taxon>Bacteria</taxon>
        <taxon>Pseudomonadati</taxon>
        <taxon>Bacteroidota</taxon>
        <taxon>Sphingobacteriia</taxon>
        <taxon>Sphingobacteriales</taxon>
        <taxon>Sphingobacteriaceae</taxon>
        <taxon>Sphingobacterium</taxon>
    </lineage>
</organism>
<gene>
    <name evidence="1" type="ORF">NCTC11429_03401</name>
</gene>
<accession>A0A4U9VKD7</accession>
<reference evidence="1 2" key="1">
    <citation type="submission" date="2019-05" db="EMBL/GenBank/DDBJ databases">
        <authorList>
            <consortium name="Pathogen Informatics"/>
        </authorList>
    </citation>
    <scope>NUCLEOTIDE SEQUENCE [LARGE SCALE GENOMIC DNA]</scope>
    <source>
        <strain evidence="1 2">NCTC11429</strain>
    </source>
</reference>
<proteinExistence type="predicted"/>
<name>A0A4U9VKD7_9SPHI</name>
<dbReference type="KEGG" id="stha:NCTC11429_03401"/>
<evidence type="ECO:0000313" key="2">
    <source>
        <dbReference type="Proteomes" id="UP000308196"/>
    </source>
</evidence>
<dbReference type="Proteomes" id="UP000308196">
    <property type="component" value="Chromosome"/>
</dbReference>
<dbReference type="AlphaFoldDB" id="A0A4U9VKD7"/>